<dbReference type="InterPro" id="IPR007630">
    <property type="entry name" value="RNA_pol_sigma70_r4"/>
</dbReference>
<evidence type="ECO:0000256" key="7">
    <source>
        <dbReference type="SAM" id="Coils"/>
    </source>
</evidence>
<dbReference type="InterPro" id="IPR013324">
    <property type="entry name" value="RNA_pol_sigma_r3/r4-like"/>
</dbReference>
<feature type="region of interest" description="Sigma-70 factor domain-4" evidence="6">
    <location>
        <begin position="754"/>
        <end position="807"/>
    </location>
</feature>
<dbReference type="CDD" id="cd06171">
    <property type="entry name" value="Sigma70_r4"/>
    <property type="match status" value="1"/>
</dbReference>
<keyword evidence="7" id="KW-0175">Coiled coil</keyword>
<dbReference type="PRINTS" id="PR00046">
    <property type="entry name" value="SIGMA70FCT"/>
</dbReference>
<dbReference type="NCBIfam" id="TIGR02393">
    <property type="entry name" value="RpoD_Cterm"/>
    <property type="match status" value="1"/>
</dbReference>
<feature type="DNA-binding region" description="H-T-H motif" evidence="6">
    <location>
        <begin position="780"/>
        <end position="799"/>
    </location>
</feature>
<keyword evidence="4 6" id="KW-0238">DNA-binding</keyword>
<comment type="function">
    <text evidence="6">Sigma factors are initiation factors that promote the attachment of RNA polymerase to specific initiation sites and are then released. This sigma factor is the primary sigma factor during exponential growth.</text>
</comment>
<feature type="compositionally biased region" description="Low complexity" evidence="8">
    <location>
        <begin position="77"/>
        <end position="86"/>
    </location>
</feature>
<dbReference type="Pfam" id="PF04545">
    <property type="entry name" value="Sigma70_r4"/>
    <property type="match status" value="1"/>
</dbReference>
<accession>A0AAU8A2Y8</accession>
<evidence type="ECO:0000256" key="8">
    <source>
        <dbReference type="SAM" id="MobiDB-lite"/>
    </source>
</evidence>
<dbReference type="Pfam" id="PF04546">
    <property type="entry name" value="Sigma70_ner"/>
    <property type="match status" value="1"/>
</dbReference>
<dbReference type="InterPro" id="IPR036388">
    <property type="entry name" value="WH-like_DNA-bd_sf"/>
</dbReference>
<dbReference type="Pfam" id="PF04542">
    <property type="entry name" value="Sigma70_r2"/>
    <property type="match status" value="1"/>
</dbReference>
<dbReference type="InterPro" id="IPR009042">
    <property type="entry name" value="RNA_pol_sigma70_r1_2"/>
</dbReference>
<keyword evidence="5 6" id="KW-0804">Transcription</keyword>
<feature type="region of interest" description="Disordered" evidence="8">
    <location>
        <begin position="1"/>
        <end position="100"/>
    </location>
</feature>
<dbReference type="InterPro" id="IPR007127">
    <property type="entry name" value="RNA_pol_sigma_70_r1_1"/>
</dbReference>
<evidence type="ECO:0000259" key="9">
    <source>
        <dbReference type="PROSITE" id="PS00715"/>
    </source>
</evidence>
<feature type="region of interest" description="Sigma-70 factor domain-3" evidence="6">
    <location>
        <begin position="665"/>
        <end position="741"/>
    </location>
</feature>
<evidence type="ECO:0000256" key="2">
    <source>
        <dbReference type="ARBA" id="ARBA00023015"/>
    </source>
</evidence>
<evidence type="ECO:0000256" key="5">
    <source>
        <dbReference type="ARBA" id="ARBA00023163"/>
    </source>
</evidence>
<dbReference type="NCBIfam" id="TIGR02937">
    <property type="entry name" value="sigma70-ECF"/>
    <property type="match status" value="1"/>
</dbReference>
<dbReference type="PROSITE" id="PS00715">
    <property type="entry name" value="SIGMA70_1"/>
    <property type="match status" value="1"/>
</dbReference>
<dbReference type="InterPro" id="IPR028630">
    <property type="entry name" value="Sigma70_RpoD"/>
</dbReference>
<feature type="region of interest" description="Disordered" evidence="8">
    <location>
        <begin position="148"/>
        <end position="180"/>
    </location>
</feature>
<feature type="compositionally biased region" description="Acidic residues" evidence="8">
    <location>
        <begin position="385"/>
        <end position="404"/>
    </location>
</feature>
<keyword evidence="3 6" id="KW-0731">Sigma factor</keyword>
<sequence>MKKPVSKVPASKKTSKPVSNGKTSAKPLAKKAKPALKAKVTKVAAKKVSKPLTKSVTKVRAKPATKSAKVPVKKVSAKPTSKTAAKNTKLPAKSVKAAPKLSAKELAKKAAAEKAIKKAQEKAAKEQAKADAKAAKLKAKEAAIELDENGQPIKKTRGRKPKVEVVGEPGVDNRTDRQKARDRKAKEKALLKEFAAQQLGTEEQQELRRSRLKTLIKMGKSKGYLTHGEMNDVMSDELSDADALETLIGLLNDIGITVYEQAPDAETLLLNEHGHTASSEEEAEEEAEAALSTVDSEFGRTTDPVRMYMREMGTVDLLTREGEIVIAKKIEAGLKDMVMALSACPVTITEILGNVEKITSGEMEIDQFVDGLVDPNAEDIPMAPDEPDELEMMDEGEEGDDEEGGGGGSSTASAKQLEELKQRSLEKFAVIRTQFDKMRRAHDRDGYNSPGYLKAQDAIRNELLGFRLTAKSVEKLCDTMRSQVDEVWKLERGIVSILVDKIGVPRSEVLQSFPKMSMNLRWTNNLLKDSKPYSALLERNVPAIQELQQKLIDIQTKVVLPLNELKEVNKQMIAGEKRAREAKREMTVANLRLVISIAKKYTNRGLQFLDLIQEGNIGLMKAVDKFEYRRGYKFSTYATWWIRQAITRSIADQARTIRIPVHMIETINKMNRISRQILQETGHEPDAATLALKMEIPEDKIRKIMKIAKEPISMETPIGDDEDSHLGDFIEDSNTLAPADAALHDSMRDVVKDVLDSLTPREAKVLRMRFGVEMSTDHTLEEVGKQFDVTRERIRQIEAKALRKMRHPSRSDKLKTFLEED</sequence>
<dbReference type="FunFam" id="1.10.601.10:FF:000001">
    <property type="entry name" value="RNA polymerase sigma factor SigA"/>
    <property type="match status" value="1"/>
</dbReference>
<feature type="compositionally biased region" description="Acidic residues" evidence="8">
    <location>
        <begin position="279"/>
        <end position="288"/>
    </location>
</feature>
<keyword evidence="1 6" id="KW-0963">Cytoplasm</keyword>
<dbReference type="Gene3D" id="1.10.10.10">
    <property type="entry name" value="Winged helix-like DNA-binding domain superfamily/Winged helix DNA-binding domain"/>
    <property type="match status" value="2"/>
</dbReference>
<dbReference type="PROSITE" id="PS00716">
    <property type="entry name" value="SIGMA70_2"/>
    <property type="match status" value="1"/>
</dbReference>
<comment type="subunit">
    <text evidence="6">Interacts transiently with the RNA polymerase catalytic core.</text>
</comment>
<dbReference type="PANTHER" id="PTHR30603:SF60">
    <property type="entry name" value="RNA POLYMERASE SIGMA FACTOR RPOD"/>
    <property type="match status" value="1"/>
</dbReference>
<dbReference type="NCBIfam" id="NF004208">
    <property type="entry name" value="PRK05658.1"/>
    <property type="match status" value="1"/>
</dbReference>
<evidence type="ECO:0000313" key="11">
    <source>
        <dbReference type="EMBL" id="XCC58048.1"/>
    </source>
</evidence>
<feature type="coiled-coil region" evidence="7">
    <location>
        <begin position="102"/>
        <end position="145"/>
    </location>
</feature>
<dbReference type="Pfam" id="PF03979">
    <property type="entry name" value="Sigma70_r1_1"/>
    <property type="match status" value="1"/>
</dbReference>
<feature type="short sequence motif" description="Interaction with polymerase core subunit RpoC" evidence="6">
    <location>
        <begin position="610"/>
        <end position="613"/>
    </location>
</feature>
<feature type="domain" description="RNA polymerase sigma-70" evidence="9">
    <location>
        <begin position="610"/>
        <end position="623"/>
    </location>
</feature>
<dbReference type="InterPro" id="IPR007627">
    <property type="entry name" value="RNA_pol_sigma70_r2"/>
</dbReference>
<feature type="compositionally biased region" description="Basic and acidic residues" evidence="8">
    <location>
        <begin position="161"/>
        <end position="180"/>
    </location>
</feature>
<comment type="similarity">
    <text evidence="6">Belongs to the sigma-70 factor family. RpoD/SigA subfamily.</text>
</comment>
<evidence type="ECO:0000256" key="1">
    <source>
        <dbReference type="ARBA" id="ARBA00022490"/>
    </source>
</evidence>
<evidence type="ECO:0000256" key="4">
    <source>
        <dbReference type="ARBA" id="ARBA00023125"/>
    </source>
</evidence>
<dbReference type="HAMAP" id="MF_00963">
    <property type="entry name" value="Sigma70_RpoD_SigA"/>
    <property type="match status" value="1"/>
</dbReference>
<dbReference type="InterPro" id="IPR012760">
    <property type="entry name" value="RNA_pol_sigma_RpoD_C"/>
</dbReference>
<evidence type="ECO:0000259" key="10">
    <source>
        <dbReference type="PROSITE" id="PS00716"/>
    </source>
</evidence>
<feature type="region of interest" description="Disordered" evidence="8">
    <location>
        <begin position="274"/>
        <end position="296"/>
    </location>
</feature>
<dbReference type="InterPro" id="IPR007624">
    <property type="entry name" value="RNA_pol_sigma70_r3"/>
</dbReference>
<dbReference type="InterPro" id="IPR042189">
    <property type="entry name" value="RNA_pol_sigma_70_r1_1_sf"/>
</dbReference>
<dbReference type="Pfam" id="PF00140">
    <property type="entry name" value="Sigma70_r1_2"/>
    <property type="match status" value="1"/>
</dbReference>
<dbReference type="SUPFAM" id="SSF88659">
    <property type="entry name" value="Sigma3 and sigma4 domains of RNA polymerase sigma factors"/>
    <property type="match status" value="2"/>
</dbReference>
<feature type="region of interest" description="Sigma-70 factor domain-2" evidence="6">
    <location>
        <begin position="586"/>
        <end position="656"/>
    </location>
</feature>
<dbReference type="AlphaFoldDB" id="A0AAU8A2Y8"/>
<dbReference type="Gene3D" id="1.10.220.120">
    <property type="entry name" value="Sigma-70 factor, region 1.1"/>
    <property type="match status" value="1"/>
</dbReference>
<gene>
    <name evidence="6 11" type="primary">rpoD</name>
    <name evidence="11" type="ORF">NKE59_01800</name>
</gene>
<dbReference type="GO" id="GO:0016987">
    <property type="term" value="F:sigma factor activity"/>
    <property type="evidence" value="ECO:0007669"/>
    <property type="project" value="UniProtKB-UniRule"/>
</dbReference>
<dbReference type="InterPro" id="IPR000943">
    <property type="entry name" value="RNA_pol_sigma70"/>
</dbReference>
<feature type="region of interest" description="Disordered" evidence="8">
    <location>
        <begin position="378"/>
        <end position="413"/>
    </location>
</feature>
<dbReference type="InterPro" id="IPR014284">
    <property type="entry name" value="RNA_pol_sigma-70_dom"/>
</dbReference>
<feature type="compositionally biased region" description="Basic residues" evidence="8">
    <location>
        <begin position="28"/>
        <end position="49"/>
    </location>
</feature>
<evidence type="ECO:0000256" key="3">
    <source>
        <dbReference type="ARBA" id="ARBA00023082"/>
    </source>
</evidence>
<dbReference type="InterPro" id="IPR007631">
    <property type="entry name" value="RNA_pol_sigma_70_non-ess"/>
</dbReference>
<protein>
    <recommendedName>
        <fullName evidence="6">RNA polymerase sigma factor RpoD</fullName>
    </recommendedName>
    <alternativeName>
        <fullName evidence="6">Sigma-70</fullName>
    </alternativeName>
</protein>
<feature type="compositionally biased region" description="Low complexity" evidence="8">
    <location>
        <begin position="1"/>
        <end position="27"/>
    </location>
</feature>
<dbReference type="GO" id="GO:0005737">
    <property type="term" value="C:cytoplasm"/>
    <property type="evidence" value="ECO:0007669"/>
    <property type="project" value="UniProtKB-SubCell"/>
</dbReference>
<dbReference type="EMBL" id="CP099959">
    <property type="protein sequence ID" value="XCC58048.1"/>
    <property type="molecule type" value="Genomic_DNA"/>
</dbReference>
<comment type="subcellular location">
    <subcellularLocation>
        <location evidence="6">Cytoplasm</location>
    </subcellularLocation>
</comment>
<name>A0AAU8A2Y8_9BURK</name>
<dbReference type="PANTHER" id="PTHR30603">
    <property type="entry name" value="RNA POLYMERASE SIGMA FACTOR RPO"/>
    <property type="match status" value="1"/>
</dbReference>
<dbReference type="Gene3D" id="1.10.601.10">
    <property type="entry name" value="RNA Polymerase Primary Sigma Factor"/>
    <property type="match status" value="1"/>
</dbReference>
<organism evidence="11">
    <name type="scientific">Polynucleobacter sp. UK-FUSCHL-C3</name>
    <dbReference type="NCBI Taxonomy" id="2955208"/>
    <lineage>
        <taxon>Bacteria</taxon>
        <taxon>Pseudomonadati</taxon>
        <taxon>Pseudomonadota</taxon>
        <taxon>Betaproteobacteria</taxon>
        <taxon>Burkholderiales</taxon>
        <taxon>Burkholderiaceae</taxon>
        <taxon>Polynucleobacter</taxon>
    </lineage>
</organism>
<proteinExistence type="inferred from homology"/>
<feature type="domain" description="RNA polymerase sigma-70" evidence="10">
    <location>
        <begin position="779"/>
        <end position="805"/>
    </location>
</feature>
<dbReference type="RefSeq" id="WP_353439196.1">
    <property type="nucleotide sequence ID" value="NZ_CP099959.1"/>
</dbReference>
<keyword evidence="2 6" id="KW-0805">Transcription regulation</keyword>
<dbReference type="GO" id="GO:0003677">
    <property type="term" value="F:DNA binding"/>
    <property type="evidence" value="ECO:0007669"/>
    <property type="project" value="UniProtKB-UniRule"/>
</dbReference>
<dbReference type="Pfam" id="PF04539">
    <property type="entry name" value="Sigma70_r3"/>
    <property type="match status" value="1"/>
</dbReference>
<dbReference type="FunFam" id="1.10.10.10:FF:000004">
    <property type="entry name" value="RNA polymerase sigma factor SigA"/>
    <property type="match status" value="1"/>
</dbReference>
<dbReference type="SUPFAM" id="SSF88946">
    <property type="entry name" value="Sigma2 domain of RNA polymerase sigma factors"/>
    <property type="match status" value="1"/>
</dbReference>
<dbReference type="GO" id="GO:0006352">
    <property type="term" value="P:DNA-templated transcription initiation"/>
    <property type="evidence" value="ECO:0007669"/>
    <property type="project" value="UniProtKB-UniRule"/>
</dbReference>
<dbReference type="InterPro" id="IPR050239">
    <property type="entry name" value="Sigma-70_RNA_pol_init_factors"/>
</dbReference>
<dbReference type="InterPro" id="IPR013325">
    <property type="entry name" value="RNA_pol_sigma_r2"/>
</dbReference>
<dbReference type="FunFam" id="1.10.10.10:FF:000002">
    <property type="entry name" value="RNA polymerase sigma factor SigA"/>
    <property type="match status" value="1"/>
</dbReference>
<reference evidence="11" key="1">
    <citation type="submission" date="2022-06" db="EMBL/GenBank/DDBJ databases">
        <title>New Polynucleobacter species.</title>
        <authorList>
            <person name="Hahn M.W."/>
        </authorList>
    </citation>
    <scope>NUCLEOTIDE SEQUENCE</scope>
    <source>
        <strain evidence="11">UK-FUSCHL-C3</strain>
    </source>
</reference>
<evidence type="ECO:0000256" key="6">
    <source>
        <dbReference type="HAMAP-Rule" id="MF_00963"/>
    </source>
</evidence>